<name>A0A9P6QU09_9FUNG</name>
<dbReference type="EMBL" id="JAAAIN010002600">
    <property type="protein sequence ID" value="KAG0291714.1"/>
    <property type="molecule type" value="Genomic_DNA"/>
</dbReference>
<keyword evidence="2" id="KW-1185">Reference proteome</keyword>
<organism evidence="1 2">
    <name type="scientific">Linnemannia gamsii</name>
    <dbReference type="NCBI Taxonomy" id="64522"/>
    <lineage>
        <taxon>Eukaryota</taxon>
        <taxon>Fungi</taxon>
        <taxon>Fungi incertae sedis</taxon>
        <taxon>Mucoromycota</taxon>
        <taxon>Mortierellomycotina</taxon>
        <taxon>Mortierellomycetes</taxon>
        <taxon>Mortierellales</taxon>
        <taxon>Mortierellaceae</taxon>
        <taxon>Linnemannia</taxon>
    </lineage>
</organism>
<evidence type="ECO:0000313" key="1">
    <source>
        <dbReference type="EMBL" id="KAG0291714.1"/>
    </source>
</evidence>
<evidence type="ECO:0000313" key="2">
    <source>
        <dbReference type="Proteomes" id="UP000823405"/>
    </source>
</evidence>
<dbReference type="AlphaFoldDB" id="A0A9P6QU09"/>
<gene>
    <name evidence="1" type="ORF">BGZ97_005825</name>
</gene>
<comment type="caution">
    <text evidence="1">The sequence shown here is derived from an EMBL/GenBank/DDBJ whole genome shotgun (WGS) entry which is preliminary data.</text>
</comment>
<protein>
    <submittedName>
        <fullName evidence="1">Uncharacterized protein</fullName>
    </submittedName>
</protein>
<proteinExistence type="predicted"/>
<sequence>MFQDYVDQRFERSKACVEQSNHATRILGGQTWSDRIIRWSMFNLFPESFTQRANTKRCEYRPQVSFLPLVPNMGTGTVVPLKPSWRYTAEQKKKDQIQPSPARTV</sequence>
<accession>A0A9P6QU09</accession>
<reference evidence="1" key="1">
    <citation type="journal article" date="2020" name="Fungal Divers.">
        <title>Resolving the Mortierellaceae phylogeny through synthesis of multi-gene phylogenetics and phylogenomics.</title>
        <authorList>
            <person name="Vandepol N."/>
            <person name="Liber J."/>
            <person name="Desiro A."/>
            <person name="Na H."/>
            <person name="Kennedy M."/>
            <person name="Barry K."/>
            <person name="Grigoriev I.V."/>
            <person name="Miller A.N."/>
            <person name="O'Donnell K."/>
            <person name="Stajich J.E."/>
            <person name="Bonito G."/>
        </authorList>
    </citation>
    <scope>NUCLEOTIDE SEQUENCE</scope>
    <source>
        <strain evidence="1">NVP60</strain>
    </source>
</reference>
<dbReference type="Proteomes" id="UP000823405">
    <property type="component" value="Unassembled WGS sequence"/>
</dbReference>
<dbReference type="OrthoDB" id="2446872at2759"/>